<evidence type="ECO:0000313" key="6">
    <source>
        <dbReference type="EMBL" id="XDL15327.1"/>
    </source>
</evidence>
<keyword evidence="3" id="KW-0560">Oxidoreductase</keyword>
<comment type="similarity">
    <text evidence="1">Belongs to the NAD(P)-dependent epimerase/dehydratase family. Fucose synthase subfamily.</text>
</comment>
<keyword evidence="4" id="KW-0413">Isomerase</keyword>
<sequence length="312" mass="34880">MEKTSKILITGSGGVLGYGLVNALRSNGYDNLLTPNRNEMDCLNQDSVDDYLNKNRPEYVFHLASLVFGLKGNLDNQLKSISNNTIINQNVIVSSHKFNIKKIFFAGTVASYPFPYVRQPLAEDDLLLGEPHDGEYGYAMAKRHALAFLKILNKYHNVDYCYALFTNLFGENDRFDPVNGHVIPSLIDKAYNSIKNGDNILNVWGRPETTRDFLHNKEAGLAALHAMNNVSGVVNIASGVETSMGDVVKAIVNFFDNKISASWNEDAPIGIPKRSVSIERLRNSGFTPNFDLEKQISDTISWYRNNILGIRK</sequence>
<evidence type="ECO:0000259" key="5">
    <source>
        <dbReference type="Pfam" id="PF01370"/>
    </source>
</evidence>
<dbReference type="PANTHER" id="PTHR43238">
    <property type="entry name" value="GDP-L-FUCOSE SYNTHASE"/>
    <property type="match status" value="1"/>
</dbReference>
<accession>A0AB39IDL2</accession>
<feature type="domain" description="NAD-dependent epimerase/dehydratase" evidence="5">
    <location>
        <begin position="7"/>
        <end position="236"/>
    </location>
</feature>
<evidence type="ECO:0000256" key="1">
    <source>
        <dbReference type="ARBA" id="ARBA00005959"/>
    </source>
</evidence>
<dbReference type="InterPro" id="IPR036291">
    <property type="entry name" value="NAD(P)-bd_dom_sf"/>
</dbReference>
<keyword evidence="2" id="KW-0521">NADP</keyword>
<dbReference type="GO" id="GO:0016853">
    <property type="term" value="F:isomerase activity"/>
    <property type="evidence" value="ECO:0007669"/>
    <property type="project" value="UniProtKB-KW"/>
</dbReference>
<dbReference type="InterPro" id="IPR028614">
    <property type="entry name" value="GDP_fucose/colitose_synth"/>
</dbReference>
<protein>
    <submittedName>
        <fullName evidence="6">GDP-L-fucose synthase family protein</fullName>
    </submittedName>
</protein>
<dbReference type="PANTHER" id="PTHR43238:SF1">
    <property type="entry name" value="GDP-L-FUCOSE SYNTHASE"/>
    <property type="match status" value="1"/>
</dbReference>
<reference evidence="6" key="1">
    <citation type="submission" date="2024-07" db="EMBL/GenBank/DDBJ databases">
        <authorList>
            <person name="Pedron J."/>
        </authorList>
    </citation>
    <scope>NUCLEOTIDE SEQUENCE</scope>
    <source>
        <strain evidence="6">A642-S2-A17</strain>
    </source>
</reference>
<evidence type="ECO:0000256" key="4">
    <source>
        <dbReference type="ARBA" id="ARBA00023235"/>
    </source>
</evidence>
<evidence type="ECO:0000256" key="2">
    <source>
        <dbReference type="ARBA" id="ARBA00022857"/>
    </source>
</evidence>
<dbReference type="SUPFAM" id="SSF51735">
    <property type="entry name" value="NAD(P)-binding Rossmann-fold domains"/>
    <property type="match status" value="1"/>
</dbReference>
<organism evidence="6">
    <name type="scientific">Dickeya oryzae</name>
    <dbReference type="NCBI Taxonomy" id="1240404"/>
    <lineage>
        <taxon>Bacteria</taxon>
        <taxon>Pseudomonadati</taxon>
        <taxon>Pseudomonadota</taxon>
        <taxon>Gammaproteobacteria</taxon>
        <taxon>Enterobacterales</taxon>
        <taxon>Pectobacteriaceae</taxon>
        <taxon>Dickeya</taxon>
    </lineage>
</organism>
<dbReference type="GO" id="GO:0050577">
    <property type="term" value="F:GDP-L-fucose synthase activity"/>
    <property type="evidence" value="ECO:0007669"/>
    <property type="project" value="TreeGrafter"/>
</dbReference>
<name>A0AB39IDL2_9GAMM</name>
<proteinExistence type="inferred from homology"/>
<dbReference type="AlphaFoldDB" id="A0AB39IDL2"/>
<gene>
    <name evidence="6" type="ORF">LF923_0003455</name>
</gene>
<dbReference type="CDD" id="cd05239">
    <property type="entry name" value="GDP_FS_SDR_e"/>
    <property type="match status" value="1"/>
</dbReference>
<dbReference type="EMBL" id="CP162411">
    <property type="protein sequence ID" value="XDL15327.1"/>
    <property type="molecule type" value="Genomic_DNA"/>
</dbReference>
<dbReference type="InterPro" id="IPR001509">
    <property type="entry name" value="Epimerase_deHydtase"/>
</dbReference>
<dbReference type="RefSeq" id="WP_226100393.1">
    <property type="nucleotide sequence ID" value="NZ_CP162411.1"/>
</dbReference>
<dbReference type="Gene3D" id="3.90.25.10">
    <property type="entry name" value="UDP-galactose 4-epimerase, domain 1"/>
    <property type="match status" value="1"/>
</dbReference>
<evidence type="ECO:0000256" key="3">
    <source>
        <dbReference type="ARBA" id="ARBA00023002"/>
    </source>
</evidence>
<dbReference type="Pfam" id="PF01370">
    <property type="entry name" value="Epimerase"/>
    <property type="match status" value="1"/>
</dbReference>
<dbReference type="Gene3D" id="3.40.50.720">
    <property type="entry name" value="NAD(P)-binding Rossmann-like Domain"/>
    <property type="match status" value="1"/>
</dbReference>